<organism evidence="1 2">
    <name type="scientific">Trypanosoma equiperdum</name>
    <dbReference type="NCBI Taxonomy" id="5694"/>
    <lineage>
        <taxon>Eukaryota</taxon>
        <taxon>Discoba</taxon>
        <taxon>Euglenozoa</taxon>
        <taxon>Kinetoplastea</taxon>
        <taxon>Metakinetoplastina</taxon>
        <taxon>Trypanosomatida</taxon>
        <taxon>Trypanosomatidae</taxon>
        <taxon>Trypanosoma</taxon>
    </lineage>
</organism>
<name>A0A1G4IHI9_TRYEQ</name>
<evidence type="ECO:0000313" key="1">
    <source>
        <dbReference type="EMBL" id="SCU71893.1"/>
    </source>
</evidence>
<keyword evidence="2" id="KW-1185">Reference proteome</keyword>
<sequence length="721" mass="81637">MLSITRCIRGSFILNARVVPDWWQPFHREERHRTAVARIAHLRSSTADGAAVTRESEREAVPITLQEANELVDTYTRNHNAEDLSLVLQHIRETLQESLDSFHYQSLFRVFNYTRDKDNVEQLLLMMVQRGEVDAAVFARIIDTFHCLSPVNVLSSILRVFAAAQDALGNEICGADGCPLLTSVLHHVANSSDYPPTASLLVVVWMRALGVQLCDWDYVHIFAVLLSHADAFPRVRSTIAVFNDFPRGEVSPQALFQRLEDRGELSPASGPLSLLVEAMRSSLQLAGVPLETPVKTCVVNTRTAGLSAIIEFVVDDMASAAAEGKLMGNLLHCYHALALLQSTLRNNTAAVETLHRVAREVKRRESTLEKGTDHASLAASSECVHHHYLIDMGTLLQRVSAHTLQGVRVDYAKSAQSASSDVSQNDIVAAESYAIVFVRSNDEAREALRQVTESVDLTHHRTRLQTKLMFRRFVELCARHPKKNCKMTPTGLEERRKWGRYLDARDTSLALFGSAKQARDSMKHLFYNDNKMPELRSPAIIERDMNDTAALFKWKRAPTVASLRQRTSVPHVQCSSHAVPRHLWDPNVYNPYPHVMLSISPMEEERITDDIFQELWRVLMNPSLVGTDQWYLRDAEMYLLLMRCLIHRLDWEAAAHLTIKTMESLTYTYMMDHEVTLMFKEIGDPAGCLAFKVATKLFDGRILKDGQSKREKFHQEQFGEL</sequence>
<dbReference type="AlphaFoldDB" id="A0A1G4IHI9"/>
<dbReference type="GeneID" id="92377415"/>
<dbReference type="EMBL" id="CZPT02001752">
    <property type="protein sequence ID" value="SCU71893.1"/>
    <property type="molecule type" value="Genomic_DNA"/>
</dbReference>
<evidence type="ECO:0000313" key="2">
    <source>
        <dbReference type="Proteomes" id="UP000195570"/>
    </source>
</evidence>
<proteinExistence type="predicted"/>
<dbReference type="Proteomes" id="UP000195570">
    <property type="component" value="Unassembled WGS sequence"/>
</dbReference>
<dbReference type="RefSeq" id="XP_067082475.1">
    <property type="nucleotide sequence ID" value="XM_067226374.1"/>
</dbReference>
<protein>
    <submittedName>
        <fullName evidence="1">Uncharacterized protein</fullName>
    </submittedName>
</protein>
<accession>A0A1G4IHI9</accession>
<reference evidence="1" key="1">
    <citation type="submission" date="2016-09" db="EMBL/GenBank/DDBJ databases">
        <authorList>
            <person name="Hebert L."/>
            <person name="Moumen B."/>
        </authorList>
    </citation>
    <scope>NUCLEOTIDE SEQUENCE [LARGE SCALE GENOMIC DNA]</scope>
    <source>
        <strain evidence="1">OVI</strain>
    </source>
</reference>
<gene>
    <name evidence="1" type="ORF">TEOVI_000347500</name>
</gene>
<dbReference type="VEuPathDB" id="TriTrypDB:TEOVI_000347500"/>
<comment type="caution">
    <text evidence="1">The sequence shown here is derived from an EMBL/GenBank/DDBJ whole genome shotgun (WGS) entry which is preliminary data.</text>
</comment>